<proteinExistence type="predicted"/>
<evidence type="ECO:0000313" key="1">
    <source>
        <dbReference type="EMBL" id="MFG6108075.1"/>
    </source>
</evidence>
<keyword evidence="2" id="KW-1185">Reference proteome</keyword>
<gene>
    <name evidence="1" type="ORF">ACEU0G_001547</name>
</gene>
<dbReference type="EMBL" id="JBHGCJ010000001">
    <property type="protein sequence ID" value="MFG6108075.1"/>
    <property type="molecule type" value="Genomic_DNA"/>
</dbReference>
<name>A0ABW7CSZ0_9GAMM</name>
<comment type="caution">
    <text evidence="1">The sequence shown here is derived from an EMBL/GenBank/DDBJ whole genome shotgun (WGS) entry which is preliminary data.</text>
</comment>
<dbReference type="RefSeq" id="WP_394161143.1">
    <property type="nucleotide sequence ID" value="NZ_JBHGCJ010000001.1"/>
</dbReference>
<dbReference type="Proteomes" id="UP001605261">
    <property type="component" value="Unassembled WGS sequence"/>
</dbReference>
<protein>
    <submittedName>
        <fullName evidence="1">Uncharacterized protein</fullName>
    </submittedName>
</protein>
<reference evidence="1 2" key="1">
    <citation type="submission" date="2024-09" db="EMBL/GenBank/DDBJ databases">
        <authorList>
            <consortium name="All-Russian atlas of soil microorganisms"/>
            <consortium name="as a basis for the search for new antimicrobial producers and enzymes with unique properties"/>
            <person name="Sokolova E.A."/>
            <person name="Voronina E.N."/>
        </authorList>
    </citation>
    <scope>NUCLEOTIDE SEQUENCE [LARGE SCALE GENOMIC DNA]</scope>
    <source>
        <strain evidence="1 2">AF-22b-331.1</strain>
    </source>
</reference>
<organism evidence="1 2">
    <name type="scientific">Stenotrophomonas nematodicola</name>
    <dbReference type="NCBI Taxonomy" id="2656746"/>
    <lineage>
        <taxon>Bacteria</taxon>
        <taxon>Pseudomonadati</taxon>
        <taxon>Pseudomonadota</taxon>
        <taxon>Gammaproteobacteria</taxon>
        <taxon>Lysobacterales</taxon>
        <taxon>Lysobacteraceae</taxon>
        <taxon>Stenotrophomonas</taxon>
    </lineage>
</organism>
<sequence length="290" mass="31468">MQGRLPGTAPRALPVARPGAQRWRRRIAGWVVSGALALLAGPAAADALDDAGVAQERALLQFRLLVLEAGDAGAVARLARQDAMDLLARIADQRGLLEQVTYRPEDLDRLMGICRRAQDANNQLFQLGVPTAPAPGQLHEAFAVRVEEQMERNRLRFQPQLTVTLPFVMRCSAIMPRLLEQVLDTRAKQDLAESERIDPTPMRAGVQRGYLGVLRMVDVPGYGHDLKQALATALADTADATARMLSVPQRQAIAERLDASAAAAEVAQQAHLRKAAAIFHAAPCNALCQM</sequence>
<evidence type="ECO:0000313" key="2">
    <source>
        <dbReference type="Proteomes" id="UP001605261"/>
    </source>
</evidence>
<accession>A0ABW7CSZ0</accession>